<evidence type="ECO:0000256" key="2">
    <source>
        <dbReference type="SAM" id="Phobius"/>
    </source>
</evidence>
<dbReference type="Gene3D" id="3.30.70.2390">
    <property type="match status" value="1"/>
</dbReference>
<keyword evidence="2" id="KW-0472">Membrane</keyword>
<accession>A0A0D5CMU4</accession>
<dbReference type="InterPro" id="IPR027381">
    <property type="entry name" value="LytR/CpsA/Psr_C"/>
</dbReference>
<feature type="domain" description="LytR/CpsA/Psr regulator C-terminal" evidence="3">
    <location>
        <begin position="106"/>
        <end position="199"/>
    </location>
</feature>
<dbReference type="Proteomes" id="UP000032604">
    <property type="component" value="Chromosome"/>
</dbReference>
<dbReference type="PATRIC" id="fig|33014.5.peg.2621"/>
<evidence type="ECO:0000313" key="4">
    <source>
        <dbReference type="EMBL" id="AJW80575.1"/>
    </source>
</evidence>
<gene>
    <name evidence="4" type="ORF">VO01_12725</name>
</gene>
<organism evidence="4 5">
    <name type="scientific">Clavibacter michiganensis subsp. insidiosus</name>
    <dbReference type="NCBI Taxonomy" id="33014"/>
    <lineage>
        <taxon>Bacteria</taxon>
        <taxon>Bacillati</taxon>
        <taxon>Actinomycetota</taxon>
        <taxon>Actinomycetes</taxon>
        <taxon>Micrococcales</taxon>
        <taxon>Microbacteriaceae</taxon>
        <taxon>Clavibacter</taxon>
    </lineage>
</organism>
<proteinExistence type="predicted"/>
<keyword evidence="2" id="KW-1133">Transmembrane helix</keyword>
<feature type="region of interest" description="Disordered" evidence="1">
    <location>
        <begin position="1"/>
        <end position="26"/>
    </location>
</feature>
<sequence length="203" mass="21110">MTPRPPRRHETRMPSHAPDRFDEVPGDLSRVGAHRAPRPRHHRVRAFAWAALATGLLVGLGVVGLFVIDDRVSFTDIIPSGGASEEAAAPTEEPTVAPTTVPGMVVTVLNGTRTSGLSARAATALQARGWAIGSRLNASSTDIATTTVYYYDAADEGAARGLVAELGVGDVAQSEQFRPAAGASAAQASKLTAVLGADYAAKR</sequence>
<feature type="compositionally biased region" description="Basic and acidic residues" evidence="1">
    <location>
        <begin position="11"/>
        <end position="23"/>
    </location>
</feature>
<feature type="compositionally biased region" description="Basic residues" evidence="1">
    <location>
        <begin position="1"/>
        <end position="10"/>
    </location>
</feature>
<feature type="transmembrane region" description="Helical" evidence="2">
    <location>
        <begin position="46"/>
        <end position="68"/>
    </location>
</feature>
<reference evidence="4 5" key="1">
    <citation type="journal article" date="2015" name="Genome Announc.">
        <title>Complete Genome Sequence of Clavibacter michiganensis subsp. insidiosus R1-1 Using PacBio Single-Molecule Real-Time Technology.</title>
        <authorList>
            <person name="Lu Y."/>
            <person name="Samac D.A."/>
            <person name="Glazebrook J."/>
            <person name="Ishimaru C.A."/>
        </authorList>
    </citation>
    <scope>NUCLEOTIDE SEQUENCE [LARGE SCALE GENOMIC DNA]</scope>
    <source>
        <strain evidence="4 5">R1-1</strain>
    </source>
</reference>
<evidence type="ECO:0000313" key="5">
    <source>
        <dbReference type="Proteomes" id="UP000032604"/>
    </source>
</evidence>
<evidence type="ECO:0000256" key="1">
    <source>
        <dbReference type="SAM" id="MobiDB-lite"/>
    </source>
</evidence>
<dbReference type="AlphaFoldDB" id="A0A0D5CMU4"/>
<dbReference type="KEGG" id="cmh:VO01_12725"/>
<dbReference type="HOGENOM" id="CLU_127048_0_0_11"/>
<dbReference type="Pfam" id="PF13399">
    <property type="entry name" value="LytR_C"/>
    <property type="match status" value="1"/>
</dbReference>
<protein>
    <recommendedName>
        <fullName evidence="3">LytR/CpsA/Psr regulator C-terminal domain-containing protein</fullName>
    </recommendedName>
</protein>
<name>A0A0D5CMU4_9MICO</name>
<dbReference type="EMBL" id="CP011043">
    <property type="protein sequence ID" value="AJW80575.1"/>
    <property type="molecule type" value="Genomic_DNA"/>
</dbReference>
<evidence type="ECO:0000259" key="3">
    <source>
        <dbReference type="Pfam" id="PF13399"/>
    </source>
</evidence>
<keyword evidence="2" id="KW-0812">Transmembrane</keyword>